<keyword evidence="3" id="KW-1185">Reference proteome</keyword>
<organism evidence="2 3">
    <name type="scientific">Verticillium dahliae (strain VdLs.17 / ATCC MYA-4575 / FGSC 10137)</name>
    <name type="common">Verticillium wilt</name>
    <dbReference type="NCBI Taxonomy" id="498257"/>
    <lineage>
        <taxon>Eukaryota</taxon>
        <taxon>Fungi</taxon>
        <taxon>Dikarya</taxon>
        <taxon>Ascomycota</taxon>
        <taxon>Pezizomycotina</taxon>
        <taxon>Sordariomycetes</taxon>
        <taxon>Hypocreomycetidae</taxon>
        <taxon>Glomerellales</taxon>
        <taxon>Plectosphaerellaceae</taxon>
        <taxon>Verticillium</taxon>
    </lineage>
</organism>
<accession>G2WY73</accession>
<evidence type="ECO:0000313" key="3">
    <source>
        <dbReference type="Proteomes" id="UP000001611"/>
    </source>
</evidence>
<dbReference type="Proteomes" id="UP000001611">
    <property type="component" value="Chromosome 3"/>
</dbReference>
<evidence type="ECO:0000256" key="1">
    <source>
        <dbReference type="SAM" id="MobiDB-lite"/>
    </source>
</evidence>
<dbReference type="HOGENOM" id="CLU_1897803_0_0_1"/>
<proteinExistence type="predicted"/>
<reference evidence="2 3" key="1">
    <citation type="submission" date="2008-03" db="EMBL/GenBank/DDBJ databases">
        <title>The Genome Sequence of Verticillium dahliae VdLs.17.</title>
        <authorList>
            <consortium name="The Broad Institute Genome Sequencing Platform"/>
            <person name="Ma L.-J.J."/>
            <person name="Klosterman S.J."/>
            <person name="Subbarao K."/>
            <person name="Dobinson K."/>
            <person name="Veronese P."/>
            <person name="Kang S."/>
            <person name="Gold S.E."/>
            <person name="Young S."/>
            <person name="Jaffe D."/>
            <person name="Gnerre S."/>
            <person name="Berlin A."/>
            <person name="Heiman D."/>
            <person name="Hepburn T."/>
            <person name="Sykes S."/>
            <person name="Alvarado L."/>
            <person name="Kodira C.D."/>
            <person name="Lander E."/>
            <person name="Galagan J."/>
            <person name="Nusbaum C."/>
            <person name="Birren B."/>
        </authorList>
    </citation>
    <scope>NUCLEOTIDE SEQUENCE [LARGE SCALE GENOMIC DNA]</scope>
    <source>
        <strain evidence="3">VdLs.17 / ATCC MYA-4575 / FGSC 10137</strain>
    </source>
</reference>
<dbReference type="EMBL" id="DS572698">
    <property type="protein sequence ID" value="EGY21031.1"/>
    <property type="molecule type" value="Genomic_DNA"/>
</dbReference>
<dbReference type="STRING" id="498257.G2WY73"/>
<evidence type="ECO:0000313" key="2">
    <source>
        <dbReference type="EMBL" id="EGY21031.1"/>
    </source>
</evidence>
<dbReference type="OrthoDB" id="4062651at2759"/>
<gene>
    <name evidence="2" type="ORF">VDAG_02555</name>
</gene>
<dbReference type="KEGG" id="vda:VDAG_02555"/>
<feature type="region of interest" description="Disordered" evidence="1">
    <location>
        <begin position="89"/>
        <end position="144"/>
    </location>
</feature>
<dbReference type="AlphaFoldDB" id="G2WY73"/>
<dbReference type="InParanoid" id="G2WY73"/>
<dbReference type="RefSeq" id="XP_009651503.1">
    <property type="nucleotide sequence ID" value="XM_009653208.1"/>
</dbReference>
<sequence>MTTCVRKPFRSLTFGSCITMGAGGFVYSMSDHVAFKCPSAYDDPHPSHSEAMRNLLAAEDLVATPEDPGRDEMLLADCHRFLDKEKLETEKLETEKLETEKLETEKLETEKLETEKLETEKLETEKLETEKLETEKLETEKVLN</sequence>
<name>G2WY73_VERDV</name>
<dbReference type="GeneID" id="20704018"/>
<protein>
    <submittedName>
        <fullName evidence="2">Uncharacterized protein</fullName>
    </submittedName>
</protein>